<gene>
    <name evidence="1" type="ORF">PPERSA_10197</name>
</gene>
<reference evidence="1 2" key="1">
    <citation type="journal article" date="2015" name="Sci. Rep.">
        <title>Genome of the facultative scuticociliatosis pathogen Pseudocohnilembus persalinus provides insight into its virulence through horizontal gene transfer.</title>
        <authorList>
            <person name="Xiong J."/>
            <person name="Wang G."/>
            <person name="Cheng J."/>
            <person name="Tian M."/>
            <person name="Pan X."/>
            <person name="Warren A."/>
            <person name="Jiang C."/>
            <person name="Yuan D."/>
            <person name="Miao W."/>
        </authorList>
    </citation>
    <scope>NUCLEOTIDE SEQUENCE [LARGE SCALE GENOMIC DNA]</scope>
    <source>
        <strain evidence="1">36N120E</strain>
    </source>
</reference>
<keyword evidence="2" id="KW-1185">Reference proteome</keyword>
<comment type="caution">
    <text evidence="1">The sequence shown here is derived from an EMBL/GenBank/DDBJ whole genome shotgun (WGS) entry which is preliminary data.</text>
</comment>
<name>A0A0V0QLU8_PSEPJ</name>
<dbReference type="AlphaFoldDB" id="A0A0V0QLU8"/>
<evidence type="ECO:0000313" key="2">
    <source>
        <dbReference type="Proteomes" id="UP000054937"/>
    </source>
</evidence>
<dbReference type="Proteomes" id="UP000054937">
    <property type="component" value="Unassembled WGS sequence"/>
</dbReference>
<dbReference type="InParanoid" id="A0A0V0QLU8"/>
<proteinExistence type="predicted"/>
<accession>A0A0V0QLU8</accession>
<organism evidence="1 2">
    <name type="scientific">Pseudocohnilembus persalinus</name>
    <name type="common">Ciliate</name>
    <dbReference type="NCBI Taxonomy" id="266149"/>
    <lineage>
        <taxon>Eukaryota</taxon>
        <taxon>Sar</taxon>
        <taxon>Alveolata</taxon>
        <taxon>Ciliophora</taxon>
        <taxon>Intramacronucleata</taxon>
        <taxon>Oligohymenophorea</taxon>
        <taxon>Scuticociliatia</taxon>
        <taxon>Philasterida</taxon>
        <taxon>Pseudocohnilembidae</taxon>
        <taxon>Pseudocohnilembus</taxon>
    </lineage>
</organism>
<sequence length="168" mass="20312">MDRENQRLIVKEFQNVQNIQDINMTKTSYIQLKELVQSQLDQLKIDYNDFNETILNDFCFYISQEHQDQDKKVVIEFLMVYLGMFVKKCDFVQLILYYYTNKKIMNQYFEIYKTFNQEYGKQFLGQQLELSYKNQDQEIEDQDLLILNTIFGALNIALISKEMKNRSK</sequence>
<dbReference type="EMBL" id="LDAU01000144">
    <property type="protein sequence ID" value="KRX03116.1"/>
    <property type="molecule type" value="Genomic_DNA"/>
</dbReference>
<protein>
    <submittedName>
        <fullName evidence="1">Uncharacterized protein</fullName>
    </submittedName>
</protein>
<evidence type="ECO:0000313" key="1">
    <source>
        <dbReference type="EMBL" id="KRX03116.1"/>
    </source>
</evidence>